<keyword evidence="2" id="KW-1185">Reference proteome</keyword>
<name>A0AA35XDT7_GEOBA</name>
<gene>
    <name evidence="1" type="ORF">GBAR_LOCUS30072</name>
</gene>
<dbReference type="EMBL" id="CASHTH010004243">
    <property type="protein sequence ID" value="CAI8055088.1"/>
    <property type="molecule type" value="Genomic_DNA"/>
</dbReference>
<evidence type="ECO:0000313" key="1">
    <source>
        <dbReference type="EMBL" id="CAI8055088.1"/>
    </source>
</evidence>
<proteinExistence type="predicted"/>
<dbReference type="AlphaFoldDB" id="A0AA35XDT7"/>
<organism evidence="1 2">
    <name type="scientific">Geodia barretti</name>
    <name type="common">Barrett's horny sponge</name>
    <dbReference type="NCBI Taxonomy" id="519541"/>
    <lineage>
        <taxon>Eukaryota</taxon>
        <taxon>Metazoa</taxon>
        <taxon>Porifera</taxon>
        <taxon>Demospongiae</taxon>
        <taxon>Heteroscleromorpha</taxon>
        <taxon>Tetractinellida</taxon>
        <taxon>Astrophorina</taxon>
        <taxon>Geodiidae</taxon>
        <taxon>Geodia</taxon>
    </lineage>
</organism>
<sequence length="116" mass="13089">MGKKGVLIREVSSFQGVLIFSSREQEEDASTQNVFEGYRDYRRSSVASRASAFEEKSPNTIRRIGSAPNVRYHKESDAIAEVDGELNEGAEQVEKVLLRDNARKKSRIKSLFGYSK</sequence>
<dbReference type="Proteomes" id="UP001174909">
    <property type="component" value="Unassembled WGS sequence"/>
</dbReference>
<accession>A0AA35XDT7</accession>
<reference evidence="1" key="1">
    <citation type="submission" date="2023-03" db="EMBL/GenBank/DDBJ databases">
        <authorList>
            <person name="Steffen K."/>
            <person name="Cardenas P."/>
        </authorList>
    </citation>
    <scope>NUCLEOTIDE SEQUENCE</scope>
</reference>
<protein>
    <submittedName>
        <fullName evidence="1">Uncharacterized protein</fullName>
    </submittedName>
</protein>
<evidence type="ECO:0000313" key="2">
    <source>
        <dbReference type="Proteomes" id="UP001174909"/>
    </source>
</evidence>
<comment type="caution">
    <text evidence="1">The sequence shown here is derived from an EMBL/GenBank/DDBJ whole genome shotgun (WGS) entry which is preliminary data.</text>
</comment>